<keyword evidence="2" id="KW-1185">Reference proteome</keyword>
<evidence type="ECO:0000313" key="2">
    <source>
        <dbReference type="Proteomes" id="UP001626550"/>
    </source>
</evidence>
<gene>
    <name evidence="1" type="primary">GCN1L1_4</name>
    <name evidence="1" type="ORF">Ciccas_001013</name>
</gene>
<protein>
    <submittedName>
        <fullName evidence="1">EIF-2-alpha kinase activator GCN1</fullName>
    </submittedName>
</protein>
<keyword evidence="1" id="KW-0418">Kinase</keyword>
<reference evidence="1 2" key="1">
    <citation type="submission" date="2024-11" db="EMBL/GenBank/DDBJ databases">
        <title>Adaptive evolution of stress response genes in parasites aligns with host niche diversity.</title>
        <authorList>
            <person name="Hahn C."/>
            <person name="Resl P."/>
        </authorList>
    </citation>
    <scope>NUCLEOTIDE SEQUENCE [LARGE SCALE GENOMIC DNA]</scope>
    <source>
        <strain evidence="1">EGGRZ-B1_66</strain>
        <tissue evidence="1">Body</tissue>
    </source>
</reference>
<dbReference type="GO" id="GO:0016301">
    <property type="term" value="F:kinase activity"/>
    <property type="evidence" value="ECO:0007669"/>
    <property type="project" value="UniProtKB-KW"/>
</dbReference>
<keyword evidence="1" id="KW-0808">Transferase</keyword>
<dbReference type="PROSITE" id="PS51257">
    <property type="entry name" value="PROKAR_LIPOPROTEIN"/>
    <property type="match status" value="1"/>
</dbReference>
<dbReference type="AlphaFoldDB" id="A0ABD2QLB1"/>
<comment type="caution">
    <text evidence="1">The sequence shown here is derived from an EMBL/GenBank/DDBJ whole genome shotgun (WGS) entry which is preliminary data.</text>
</comment>
<evidence type="ECO:0000313" key="1">
    <source>
        <dbReference type="EMBL" id="KAL3320318.1"/>
    </source>
</evidence>
<proteinExistence type="predicted"/>
<dbReference type="Proteomes" id="UP001626550">
    <property type="component" value="Unassembled WGS sequence"/>
</dbReference>
<sequence>MEALRRCIDNSKGKASTEALETVAGSLVALLSCPAFLVPVDQMNLQPDSVVYQSGGPGALHSAFLNEDDLAQMLKVRDREMRATVIGACLGSCFVGMCEAKKTAMDVGSLLKWFKSSQKLPDEPLLQYSLSVALMVVMKNGPQWLMQEGQEHLKKVLSFLSDLSVSESTVIHQSSIRATAFGLSHLCQSADDTALALQLLRVLQRAVKSDQTNVRYSTILAATHVAWHMRLVPKTFSCFDLAQKEKPLPAWIASENATELILGMFNLLIAGTRDKVGAIRTQSEIGFAIIGRIGLAGSQGDNSVHSFVSQMIPDRDLNVYNSLLANVRRQNWDLVWNLSGAGVPFSACVDLDDSHLV</sequence>
<name>A0ABD2QLB1_9PLAT</name>
<organism evidence="1 2">
    <name type="scientific">Cichlidogyrus casuarinus</name>
    <dbReference type="NCBI Taxonomy" id="1844966"/>
    <lineage>
        <taxon>Eukaryota</taxon>
        <taxon>Metazoa</taxon>
        <taxon>Spiralia</taxon>
        <taxon>Lophotrochozoa</taxon>
        <taxon>Platyhelminthes</taxon>
        <taxon>Monogenea</taxon>
        <taxon>Monopisthocotylea</taxon>
        <taxon>Dactylogyridea</taxon>
        <taxon>Ancyrocephalidae</taxon>
        <taxon>Cichlidogyrus</taxon>
    </lineage>
</organism>
<dbReference type="Pfam" id="PF25801">
    <property type="entry name" value="HEAT_GCN1_C_2"/>
    <property type="match status" value="1"/>
</dbReference>
<dbReference type="EMBL" id="JBJKFK010000061">
    <property type="protein sequence ID" value="KAL3320318.1"/>
    <property type="molecule type" value="Genomic_DNA"/>
</dbReference>
<accession>A0ABD2QLB1</accession>